<dbReference type="Proteomes" id="UP001108240">
    <property type="component" value="Unplaced"/>
</dbReference>
<reference evidence="3" key="1">
    <citation type="submission" date="2025-08" db="UniProtKB">
        <authorList>
            <consortium name="Ensembl"/>
        </authorList>
    </citation>
    <scope>IDENTIFICATION</scope>
</reference>
<name>A0A9J8CR39_CYPCA</name>
<reference evidence="3" key="2">
    <citation type="submission" date="2025-09" db="UniProtKB">
        <authorList>
            <consortium name="Ensembl"/>
        </authorList>
    </citation>
    <scope>IDENTIFICATION</scope>
</reference>
<evidence type="ECO:0000313" key="4">
    <source>
        <dbReference type="Proteomes" id="UP001108240"/>
    </source>
</evidence>
<organism evidence="3 4">
    <name type="scientific">Cyprinus carpio carpio</name>
    <dbReference type="NCBI Taxonomy" id="630221"/>
    <lineage>
        <taxon>Eukaryota</taxon>
        <taxon>Metazoa</taxon>
        <taxon>Chordata</taxon>
        <taxon>Craniata</taxon>
        <taxon>Vertebrata</taxon>
        <taxon>Euteleostomi</taxon>
        <taxon>Actinopterygii</taxon>
        <taxon>Neopterygii</taxon>
        <taxon>Teleostei</taxon>
        <taxon>Ostariophysi</taxon>
        <taxon>Cypriniformes</taxon>
        <taxon>Cyprinidae</taxon>
        <taxon>Cyprininae</taxon>
        <taxon>Cyprinus</taxon>
    </lineage>
</organism>
<keyword evidence="4" id="KW-1185">Reference proteome</keyword>
<accession>A0A9J8CR39</accession>
<dbReference type="GeneTree" id="ENSGT00950000182912"/>
<keyword evidence="1" id="KW-0479">Metal-binding</keyword>
<protein>
    <recommendedName>
        <fullName evidence="2">C2H2-type domain-containing protein</fullName>
    </recommendedName>
</protein>
<evidence type="ECO:0000256" key="1">
    <source>
        <dbReference type="PROSITE-ProRule" id="PRU00042"/>
    </source>
</evidence>
<dbReference type="Gene3D" id="3.30.160.60">
    <property type="entry name" value="Classic Zinc Finger"/>
    <property type="match status" value="1"/>
</dbReference>
<evidence type="ECO:0000259" key="2">
    <source>
        <dbReference type="PROSITE" id="PS50157"/>
    </source>
</evidence>
<dbReference type="PANTHER" id="PTHR31025">
    <property type="entry name" value="SI:CH211-196P9.1-RELATED"/>
    <property type="match status" value="1"/>
</dbReference>
<dbReference type="AlphaFoldDB" id="A0A9J8CR39"/>
<dbReference type="Ensembl" id="ENSCCRT00000137380.1">
    <property type="protein sequence ID" value="ENSCCRP00000167640.1"/>
    <property type="gene ID" value="ENSCCRG00000066370.1"/>
</dbReference>
<dbReference type="PROSITE" id="PS50157">
    <property type="entry name" value="ZINC_FINGER_C2H2_2"/>
    <property type="match status" value="1"/>
</dbReference>
<feature type="domain" description="C2H2-type" evidence="2">
    <location>
        <begin position="34"/>
        <end position="64"/>
    </location>
</feature>
<dbReference type="SMART" id="SM00355">
    <property type="entry name" value="ZnF_C2H2"/>
    <property type="match status" value="4"/>
</dbReference>
<dbReference type="PROSITE" id="PS00028">
    <property type="entry name" value="ZINC_FINGER_C2H2_1"/>
    <property type="match status" value="1"/>
</dbReference>
<keyword evidence="1" id="KW-0862">Zinc</keyword>
<proteinExistence type="predicted"/>
<evidence type="ECO:0000313" key="3">
    <source>
        <dbReference type="Ensembl" id="ENSCCRP00000167640.1"/>
    </source>
</evidence>
<dbReference type="PANTHER" id="PTHR31025:SF19">
    <property type="entry name" value="SI:CH73-42K18.1-RELATED"/>
    <property type="match status" value="1"/>
</dbReference>
<dbReference type="GO" id="GO:0008270">
    <property type="term" value="F:zinc ion binding"/>
    <property type="evidence" value="ECO:0007669"/>
    <property type="project" value="UniProtKB-KW"/>
</dbReference>
<dbReference type="InterPro" id="IPR013087">
    <property type="entry name" value="Znf_C2H2_type"/>
</dbReference>
<sequence length="1015" mass="115202">MWKCKYCIFDSAKRGELLKHYRLKHDGHAKTVPFPCLHNDCLCTFNSISSLKVHLAKIHTKRQLGHDQEIAPLTFTCQHCEFSEPVQEADFLKHLRSRHLSKNQKIQCPYKHCKFQSSVYATFNAHICKKHSEHNWRMLKPEIVSGQSDKNESEGQEHIYFDEIETEDTEGDSADSVDVTHSDLANQLEHNLAGLFLKMQSLLHIPASSIQEIVQQLNQIHALSLPLLNKTISSVLKRCLPDVDESLIAEVVNAVSESNVFSKCCDSGGCLSTIKRRNSYVLAEFPLVMPVEYMIDRETKPVVYVPILPMLQKMLNKPDILDKALSVPESEPIMYSAYNDGHYFKDNSLLNSEEFRIALGLYVDDFEVANPLGTSRGKHKICVVPVKHWSMLRSIQLGLLCNAGTVKEYGYEKVMQPLVKDLVNLEQTGLFIDQLGATVKGTVLYVSADNLGAHSMAGFLEGFTAERFCRFCMGTRTEVQHTESFGCSEVLKVLSVIIKLHMMSSQEKTLLRVILTEGDIRKVSLAKKPDSVDNLVVALKESLGLNYNFSLQYEDQDFGNALCNLTDISELQDRATLKIIPIIELEALNQEEVLDDSASTADTEILSTSSQERKTQWPKEFEIPFFTVDVEYRLRQGNLAYLKDNTYLKLTKELKHDILEKLAETMFSFKAYPTNDDYAQVAAALVNKHPCLLESGSSTGWGGWKNSLKFKMGNFRSKMRNLGYPDVTINGGRRGMNNPEGIPSRKRIKKPKKCEINFLPNFPEGHNNDSLELVRKEIQYEMKMRTPSPSLLAQQMDLTFALRRKEIVESAPAISDVLERWPALFREPQVCMEFNRITGKNLKQEFYENLDRHSSRFMDLFKTRRGTPGQHLLNFLQQIKSDQPTEVRTLVLRGLPIMLGDEDSCFFKSSLVSDHRNTILDVPVGILFEDTDLQPPNSLHLTSSIGIILEGQVVMDKMQDLPQAICLLFGLIYALDLNYPKSLANTFDFIQRVLMSMGQNALKPRVQSLANQLFA</sequence>
<keyword evidence="1" id="KW-0863">Zinc-finger</keyword>